<protein>
    <submittedName>
        <fullName evidence="3">Uncharacterized protein</fullName>
    </submittedName>
</protein>
<keyword evidence="2" id="KW-0732">Signal</keyword>
<organism evidence="3 4">
    <name type="scientific">Streptomyces varsoviensis</name>
    <dbReference type="NCBI Taxonomy" id="67373"/>
    <lineage>
        <taxon>Bacteria</taxon>
        <taxon>Bacillati</taxon>
        <taxon>Actinomycetota</taxon>
        <taxon>Actinomycetes</taxon>
        <taxon>Kitasatosporales</taxon>
        <taxon>Streptomycetaceae</taxon>
        <taxon>Streptomyces</taxon>
    </lineage>
</organism>
<dbReference type="Proteomes" id="UP000037020">
    <property type="component" value="Unassembled WGS sequence"/>
</dbReference>
<feature type="region of interest" description="Disordered" evidence="1">
    <location>
        <begin position="49"/>
        <end position="72"/>
    </location>
</feature>
<gene>
    <name evidence="3" type="ORF">ADK38_40440</name>
</gene>
<evidence type="ECO:0000313" key="4">
    <source>
        <dbReference type="Proteomes" id="UP000037020"/>
    </source>
</evidence>
<feature type="signal peptide" evidence="2">
    <location>
        <begin position="1"/>
        <end position="26"/>
    </location>
</feature>
<comment type="caution">
    <text evidence="3">The sequence shown here is derived from an EMBL/GenBank/DDBJ whole genome shotgun (WGS) entry which is preliminary data.</text>
</comment>
<feature type="chain" id="PRO_5046540579" evidence="2">
    <location>
        <begin position="27"/>
        <end position="236"/>
    </location>
</feature>
<evidence type="ECO:0000256" key="1">
    <source>
        <dbReference type="SAM" id="MobiDB-lite"/>
    </source>
</evidence>
<name>A0ABR5IUE8_9ACTN</name>
<accession>A0ABR5IUE8</accession>
<evidence type="ECO:0000313" key="3">
    <source>
        <dbReference type="EMBL" id="KOG73767.1"/>
    </source>
</evidence>
<reference evidence="3 4" key="1">
    <citation type="submission" date="2015-07" db="EMBL/GenBank/DDBJ databases">
        <authorList>
            <person name="Ju K.-S."/>
            <person name="Doroghazi J.R."/>
            <person name="Metcalf W.W."/>
        </authorList>
    </citation>
    <scope>NUCLEOTIDE SEQUENCE [LARGE SCALE GENOMIC DNA]</scope>
    <source>
        <strain evidence="3 4">NRRL B-3589</strain>
    </source>
</reference>
<proteinExistence type="predicted"/>
<sequence length="236" mass="24512">MRLPRVLAALSAAALALVLAPDTARALAPEATLVRAPALVRASAPALARAPTQVRTAPGDSGGKPPSCGAARGAEYPVTARLSGGPSTYGSGAGWRGWRLELRAATGAGCRAVHPVAVLADRNRALRPRDIRMEFYDERARRWRPVRFVRTVRANAAENVGVFGGGSPGTSGAPDTPAAPGFPGFDVPAGRSVVVPVRQRFAAGAPEGPVTEHVAAARRRVDDGHWAGRSGDYAFT</sequence>
<dbReference type="EMBL" id="LGUT01003857">
    <property type="protein sequence ID" value="KOG73767.1"/>
    <property type="molecule type" value="Genomic_DNA"/>
</dbReference>
<keyword evidence="4" id="KW-1185">Reference proteome</keyword>
<feature type="non-terminal residue" evidence="3">
    <location>
        <position position="236"/>
    </location>
</feature>
<evidence type="ECO:0000256" key="2">
    <source>
        <dbReference type="SAM" id="SignalP"/>
    </source>
</evidence>